<reference evidence="3" key="1">
    <citation type="submission" date="2010-08" db="EMBL/GenBank/DDBJ databases">
        <authorList>
            <consortium name="Caenorhabditis japonica Sequencing Consortium"/>
            <person name="Wilson R.K."/>
        </authorList>
    </citation>
    <scope>NUCLEOTIDE SEQUENCE [LARGE SCALE GENOMIC DNA]</scope>
    <source>
        <strain evidence="3">DF5081</strain>
    </source>
</reference>
<protein>
    <submittedName>
        <fullName evidence="2">Uncharacterized protein</fullName>
    </submittedName>
</protein>
<name>A0A8R1HVB7_CAEJA</name>
<dbReference type="AlphaFoldDB" id="A0A8R1HVB7"/>
<dbReference type="Proteomes" id="UP000005237">
    <property type="component" value="Unassembled WGS sequence"/>
</dbReference>
<dbReference type="EnsemblMetazoa" id="CJA10714.1">
    <property type="protein sequence ID" value="CJA10714.1"/>
    <property type="gene ID" value="WBGene00129918"/>
</dbReference>
<keyword evidence="1" id="KW-0175">Coiled coil</keyword>
<evidence type="ECO:0000256" key="1">
    <source>
        <dbReference type="SAM" id="Coils"/>
    </source>
</evidence>
<keyword evidence="3" id="KW-1185">Reference proteome</keyword>
<reference evidence="2" key="2">
    <citation type="submission" date="2022-06" db="UniProtKB">
        <authorList>
            <consortium name="EnsemblMetazoa"/>
        </authorList>
    </citation>
    <scope>IDENTIFICATION</scope>
    <source>
        <strain evidence="2">DF5081</strain>
    </source>
</reference>
<proteinExistence type="predicted"/>
<evidence type="ECO:0000313" key="3">
    <source>
        <dbReference type="Proteomes" id="UP000005237"/>
    </source>
</evidence>
<feature type="coiled-coil region" evidence="1">
    <location>
        <begin position="230"/>
        <end position="257"/>
    </location>
</feature>
<organism evidence="2 3">
    <name type="scientific">Caenorhabditis japonica</name>
    <dbReference type="NCBI Taxonomy" id="281687"/>
    <lineage>
        <taxon>Eukaryota</taxon>
        <taxon>Metazoa</taxon>
        <taxon>Ecdysozoa</taxon>
        <taxon>Nematoda</taxon>
        <taxon>Chromadorea</taxon>
        <taxon>Rhabditida</taxon>
        <taxon>Rhabditina</taxon>
        <taxon>Rhabditomorpha</taxon>
        <taxon>Rhabditoidea</taxon>
        <taxon>Rhabditidae</taxon>
        <taxon>Peloderinae</taxon>
        <taxon>Caenorhabditis</taxon>
    </lineage>
</organism>
<evidence type="ECO:0000313" key="2">
    <source>
        <dbReference type="EnsemblMetazoa" id="CJA10714.1"/>
    </source>
</evidence>
<accession>A0A8R1HVB7</accession>
<sequence>MSSDESYFLDPWQTKEVLDPDVETKSYESIIQMVFDHQLPCIGHIILSNYTWKQSDLTRLIPFYSSLGDDFDQNLSKLQQSCEPVSFSAITRHHCYVNFGVDGELKFYQREMYRQALEDLRISKSKSAIISNAVNVKPESGKKLMEQPKWTPIRVKPEKKNSDEEDFCEVIETVSANSKSKKLKSPKQEIIVDRLEKQKDSERDVKDFPEKYLLEDLDKDELPMYFKTKFRKLVEQNQMLRDEIKDYKDLIQLKIAEKKQKLK</sequence>